<protein>
    <submittedName>
        <fullName evidence="1">Uncharacterized protein</fullName>
    </submittedName>
</protein>
<evidence type="ECO:0000313" key="1">
    <source>
        <dbReference type="EMBL" id="GAA1843531.1"/>
    </source>
</evidence>
<evidence type="ECO:0000313" key="2">
    <source>
        <dbReference type="Proteomes" id="UP001501746"/>
    </source>
</evidence>
<organism evidence="1 2">
    <name type="scientific">Agromyces salentinus</name>
    <dbReference type="NCBI Taxonomy" id="269421"/>
    <lineage>
        <taxon>Bacteria</taxon>
        <taxon>Bacillati</taxon>
        <taxon>Actinomycetota</taxon>
        <taxon>Actinomycetes</taxon>
        <taxon>Micrococcales</taxon>
        <taxon>Microbacteriaceae</taxon>
        <taxon>Agromyces</taxon>
    </lineage>
</organism>
<comment type="caution">
    <text evidence="1">The sequence shown here is derived from an EMBL/GenBank/DDBJ whole genome shotgun (WGS) entry which is preliminary data.</text>
</comment>
<accession>A0ABP4Z6Q2</accession>
<sequence length="66" mass="7454">MVANTRMSTNQAIHAYWVSTSNSFSFARPHYRNYQDDGCRGGLISSVRRIAGTDRSDPNCPEETRT</sequence>
<name>A0ABP4Z6Q2_9MICO</name>
<reference evidence="2" key="1">
    <citation type="journal article" date="2019" name="Int. J. Syst. Evol. Microbiol.">
        <title>The Global Catalogue of Microorganisms (GCM) 10K type strain sequencing project: providing services to taxonomists for standard genome sequencing and annotation.</title>
        <authorList>
            <consortium name="The Broad Institute Genomics Platform"/>
            <consortium name="The Broad Institute Genome Sequencing Center for Infectious Disease"/>
            <person name="Wu L."/>
            <person name="Ma J."/>
        </authorList>
    </citation>
    <scope>NUCLEOTIDE SEQUENCE [LARGE SCALE GENOMIC DNA]</scope>
    <source>
        <strain evidence="2">JCM 14323</strain>
    </source>
</reference>
<keyword evidence="2" id="KW-1185">Reference proteome</keyword>
<dbReference type="Proteomes" id="UP001501746">
    <property type="component" value="Unassembled WGS sequence"/>
</dbReference>
<dbReference type="EMBL" id="BAAANK010000009">
    <property type="protein sequence ID" value="GAA1843531.1"/>
    <property type="molecule type" value="Genomic_DNA"/>
</dbReference>
<gene>
    <name evidence="1" type="ORF">GCM10009750_32300</name>
</gene>
<proteinExistence type="predicted"/>